<proteinExistence type="predicted"/>
<accession>A0A067TTG0</accession>
<name>A0A067TTG0_GALM3</name>
<protein>
    <submittedName>
        <fullName evidence="2">Uncharacterized protein</fullName>
    </submittedName>
</protein>
<dbReference type="OrthoDB" id="3032312at2759"/>
<feature type="compositionally biased region" description="Polar residues" evidence="1">
    <location>
        <begin position="101"/>
        <end position="120"/>
    </location>
</feature>
<gene>
    <name evidence="2" type="ORF">GALMADRAFT_374359</name>
</gene>
<dbReference type="EMBL" id="KL142367">
    <property type="protein sequence ID" value="KDR85617.1"/>
    <property type="molecule type" value="Genomic_DNA"/>
</dbReference>
<feature type="region of interest" description="Disordered" evidence="1">
    <location>
        <begin position="101"/>
        <end position="121"/>
    </location>
</feature>
<dbReference type="AlphaFoldDB" id="A0A067TTG0"/>
<dbReference type="Proteomes" id="UP000027222">
    <property type="component" value="Unassembled WGS sequence"/>
</dbReference>
<evidence type="ECO:0000256" key="1">
    <source>
        <dbReference type="SAM" id="MobiDB-lite"/>
    </source>
</evidence>
<dbReference type="HOGENOM" id="CLU_877331_0_0_1"/>
<reference evidence="3" key="1">
    <citation type="journal article" date="2014" name="Proc. Natl. Acad. Sci. U.S.A.">
        <title>Extensive sampling of basidiomycete genomes demonstrates inadequacy of the white-rot/brown-rot paradigm for wood decay fungi.</title>
        <authorList>
            <person name="Riley R."/>
            <person name="Salamov A.A."/>
            <person name="Brown D.W."/>
            <person name="Nagy L.G."/>
            <person name="Floudas D."/>
            <person name="Held B.W."/>
            <person name="Levasseur A."/>
            <person name="Lombard V."/>
            <person name="Morin E."/>
            <person name="Otillar R."/>
            <person name="Lindquist E.A."/>
            <person name="Sun H."/>
            <person name="LaButti K.M."/>
            <person name="Schmutz J."/>
            <person name="Jabbour D."/>
            <person name="Luo H."/>
            <person name="Baker S.E."/>
            <person name="Pisabarro A.G."/>
            <person name="Walton J.D."/>
            <person name="Blanchette R.A."/>
            <person name="Henrissat B."/>
            <person name="Martin F."/>
            <person name="Cullen D."/>
            <person name="Hibbett D.S."/>
            <person name="Grigoriev I.V."/>
        </authorList>
    </citation>
    <scope>NUCLEOTIDE SEQUENCE [LARGE SCALE GENOMIC DNA]</scope>
    <source>
        <strain evidence="3">CBS 339.88</strain>
    </source>
</reference>
<evidence type="ECO:0000313" key="3">
    <source>
        <dbReference type="Proteomes" id="UP000027222"/>
    </source>
</evidence>
<organism evidence="2 3">
    <name type="scientific">Galerina marginata (strain CBS 339.88)</name>
    <dbReference type="NCBI Taxonomy" id="685588"/>
    <lineage>
        <taxon>Eukaryota</taxon>
        <taxon>Fungi</taxon>
        <taxon>Dikarya</taxon>
        <taxon>Basidiomycota</taxon>
        <taxon>Agaricomycotina</taxon>
        <taxon>Agaricomycetes</taxon>
        <taxon>Agaricomycetidae</taxon>
        <taxon>Agaricales</taxon>
        <taxon>Agaricineae</taxon>
        <taxon>Strophariaceae</taxon>
        <taxon>Galerina</taxon>
    </lineage>
</organism>
<sequence>MTTNNEPAFLDYPAIASYSHSTGVPMHYSYDGYTLGESRSCALIQNQVASSSRGGFPNDLPELYYDQDWPSPHSTTSSNMISTPPPEWQARWQLPDSPCISNNPPSPWQEPSFSSRQATRPTVAPIDTSYNWKNHQSKLAEHHSMLFASQNDFDSMRQVIPDSSPFFQTTHDNNVNDFGLSSSSKFSSSLFSTNILPSTLSEPLASSSSLYPPTTSQPPLKLHQPRPFRRIPIVSLSNLASACDDFAIPSHTRKPNPRNAPAVDLDSGAHSSLSSFAGTAYPSSHYCNKGYFYPTNYVYSSALTLRDGVPVIMCPCGYAVNSAQTHEFLPSPT</sequence>
<keyword evidence="3" id="KW-1185">Reference proteome</keyword>
<evidence type="ECO:0000313" key="2">
    <source>
        <dbReference type="EMBL" id="KDR85617.1"/>
    </source>
</evidence>